<evidence type="ECO:0000256" key="1">
    <source>
        <dbReference type="SAM" id="MobiDB-lite"/>
    </source>
</evidence>
<proteinExistence type="predicted"/>
<feature type="region of interest" description="Disordered" evidence="1">
    <location>
        <begin position="1"/>
        <end position="23"/>
    </location>
</feature>
<reference evidence="3 4" key="1">
    <citation type="submission" date="2024-06" db="EMBL/GenBank/DDBJ databases">
        <title>The Natural Products Discovery Center: Release of the First 8490 Sequenced Strains for Exploring Actinobacteria Biosynthetic Diversity.</title>
        <authorList>
            <person name="Kalkreuter E."/>
            <person name="Kautsar S.A."/>
            <person name="Yang D."/>
            <person name="Bader C.D."/>
            <person name="Teijaro C.N."/>
            <person name="Fluegel L."/>
            <person name="Davis C.M."/>
            <person name="Simpson J.R."/>
            <person name="Lauterbach L."/>
            <person name="Steele A.D."/>
            <person name="Gui C."/>
            <person name="Meng S."/>
            <person name="Li G."/>
            <person name="Viehrig K."/>
            <person name="Ye F."/>
            <person name="Su P."/>
            <person name="Kiefer A.F."/>
            <person name="Nichols A."/>
            <person name="Cepeda A.J."/>
            <person name="Yan W."/>
            <person name="Fan B."/>
            <person name="Jiang Y."/>
            <person name="Adhikari A."/>
            <person name="Zheng C.-J."/>
            <person name="Schuster L."/>
            <person name="Cowan T.M."/>
            <person name="Smanski M.J."/>
            <person name="Chevrette M.G."/>
            <person name="De Carvalho L.P.S."/>
            <person name="Shen B."/>
        </authorList>
    </citation>
    <scope>NUCLEOTIDE SEQUENCE [LARGE SCALE GENOMIC DNA]</scope>
    <source>
        <strain evidence="3 4">NPDC045974</strain>
    </source>
</reference>
<dbReference type="RefSeq" id="WP_358477679.1">
    <property type="nucleotide sequence ID" value="NZ_JBEZAE010000026.1"/>
</dbReference>
<dbReference type="SUPFAM" id="SSF56801">
    <property type="entry name" value="Acetyl-CoA synthetase-like"/>
    <property type="match status" value="1"/>
</dbReference>
<keyword evidence="4" id="KW-1185">Reference proteome</keyword>
<dbReference type="InterPro" id="IPR045851">
    <property type="entry name" value="AMP-bd_C_sf"/>
</dbReference>
<evidence type="ECO:0000259" key="2">
    <source>
        <dbReference type="Pfam" id="PF00501"/>
    </source>
</evidence>
<feature type="compositionally biased region" description="Polar residues" evidence="1">
    <location>
        <begin position="13"/>
        <end position="22"/>
    </location>
</feature>
<evidence type="ECO:0000313" key="4">
    <source>
        <dbReference type="Proteomes" id="UP001551329"/>
    </source>
</evidence>
<feature type="compositionally biased region" description="Pro residues" evidence="1">
    <location>
        <begin position="1"/>
        <end position="10"/>
    </location>
</feature>
<gene>
    <name evidence="3" type="ORF">AB0A88_30445</name>
</gene>
<name>A0ABV3CI19_9ACTN</name>
<sequence length="344" mass="35975">MTATAAPPPGSVAFSTSGTTGPPVSWLRTPAQLTAEAVLLSDLLGPVDRVVCHAPPHHLYGRIFGVEIPCLAGVPVTIGWNRPLEPPEWDPGARTLLVCLPSTWQVLVRDLARLARCREVIAVHSTARVPTAAYEVTERLAGSGFRALEVLGSTETGAVATRPVDPAAREGGIWRLLPDVDWAAGPPGPGPDAVRLSVTGPRLAHRPGEAVPGSVVMPDLVVAAGAEPGAAAPVREFRRLGRSPGLVKVNGVRCDLGRVELLARRLVPGADVACVPLADEVRGEHYALYYAAAGAPGPAALRDLLATTLDGVPGPRSVTRVRYIPRAGEAVLTARLPALVAEER</sequence>
<dbReference type="Pfam" id="PF00501">
    <property type="entry name" value="AMP-binding"/>
    <property type="match status" value="1"/>
</dbReference>
<dbReference type="InterPro" id="IPR042099">
    <property type="entry name" value="ANL_N_sf"/>
</dbReference>
<dbReference type="InterPro" id="IPR000873">
    <property type="entry name" value="AMP-dep_synth/lig_dom"/>
</dbReference>
<organism evidence="3 4">
    <name type="scientific">Streptomyces narbonensis</name>
    <dbReference type="NCBI Taxonomy" id="67333"/>
    <lineage>
        <taxon>Bacteria</taxon>
        <taxon>Bacillati</taxon>
        <taxon>Actinomycetota</taxon>
        <taxon>Actinomycetes</taxon>
        <taxon>Kitasatosporales</taxon>
        <taxon>Streptomycetaceae</taxon>
        <taxon>Streptomyces</taxon>
    </lineage>
</organism>
<protein>
    <submittedName>
        <fullName evidence="3">AMP-binding protein</fullName>
    </submittedName>
</protein>
<comment type="caution">
    <text evidence="3">The sequence shown here is derived from an EMBL/GenBank/DDBJ whole genome shotgun (WGS) entry which is preliminary data.</text>
</comment>
<dbReference type="Gene3D" id="3.30.300.30">
    <property type="match status" value="1"/>
</dbReference>
<dbReference type="Gene3D" id="3.40.50.12780">
    <property type="entry name" value="N-terminal domain of ligase-like"/>
    <property type="match status" value="1"/>
</dbReference>
<evidence type="ECO:0000313" key="3">
    <source>
        <dbReference type="EMBL" id="MEU7074417.1"/>
    </source>
</evidence>
<dbReference type="EMBL" id="JBEZAE010000026">
    <property type="protein sequence ID" value="MEU7074417.1"/>
    <property type="molecule type" value="Genomic_DNA"/>
</dbReference>
<accession>A0ABV3CI19</accession>
<dbReference type="Proteomes" id="UP001551329">
    <property type="component" value="Unassembled WGS sequence"/>
</dbReference>
<feature type="domain" description="AMP-dependent synthetase/ligase" evidence="2">
    <location>
        <begin position="16"/>
        <end position="180"/>
    </location>
</feature>